<keyword evidence="3" id="KW-1185">Reference proteome</keyword>
<organism evidence="2 3">
    <name type="scientific">Ramazzottius varieornatus</name>
    <name type="common">Water bear</name>
    <name type="synonym">Tardigrade</name>
    <dbReference type="NCBI Taxonomy" id="947166"/>
    <lineage>
        <taxon>Eukaryota</taxon>
        <taxon>Metazoa</taxon>
        <taxon>Ecdysozoa</taxon>
        <taxon>Tardigrada</taxon>
        <taxon>Eutardigrada</taxon>
        <taxon>Parachela</taxon>
        <taxon>Hypsibioidea</taxon>
        <taxon>Ramazzottiidae</taxon>
        <taxon>Ramazzottius</taxon>
    </lineage>
</organism>
<proteinExistence type="predicted"/>
<feature type="region of interest" description="Disordered" evidence="1">
    <location>
        <begin position="69"/>
        <end position="137"/>
    </location>
</feature>
<comment type="caution">
    <text evidence="2">The sequence shown here is derived from an EMBL/GenBank/DDBJ whole genome shotgun (WGS) entry which is preliminary data.</text>
</comment>
<dbReference type="EMBL" id="BDGG01000003">
    <property type="protein sequence ID" value="GAU96440.1"/>
    <property type="molecule type" value="Genomic_DNA"/>
</dbReference>
<evidence type="ECO:0000313" key="3">
    <source>
        <dbReference type="Proteomes" id="UP000186922"/>
    </source>
</evidence>
<dbReference type="Proteomes" id="UP000186922">
    <property type="component" value="Unassembled WGS sequence"/>
</dbReference>
<evidence type="ECO:0000313" key="2">
    <source>
        <dbReference type="EMBL" id="GAU96440.1"/>
    </source>
</evidence>
<accession>A0A1D1V6E4</accession>
<sequence length="137" mass="16381">MKSWIDFKRPERISELENLVVLIRFAHMTRDEIVQCTLMEPTFLEFRKVKELLATANWYITMQQSGRHWSEFQLPRPRHPPRKGEHSKTNVVSVHREPPRDRERKKDTRREHKDDIHRERKAGSAPVPRARNPPSGK</sequence>
<evidence type="ECO:0000256" key="1">
    <source>
        <dbReference type="SAM" id="MobiDB-lite"/>
    </source>
</evidence>
<reference evidence="2 3" key="1">
    <citation type="journal article" date="2016" name="Nat. Commun.">
        <title>Extremotolerant tardigrade genome and improved radiotolerance of human cultured cells by tardigrade-unique protein.</title>
        <authorList>
            <person name="Hashimoto T."/>
            <person name="Horikawa D.D."/>
            <person name="Saito Y."/>
            <person name="Kuwahara H."/>
            <person name="Kozuka-Hata H."/>
            <person name="Shin-I T."/>
            <person name="Minakuchi Y."/>
            <person name="Ohishi K."/>
            <person name="Motoyama A."/>
            <person name="Aizu T."/>
            <person name="Enomoto A."/>
            <person name="Kondo K."/>
            <person name="Tanaka S."/>
            <person name="Hara Y."/>
            <person name="Koshikawa S."/>
            <person name="Sagara H."/>
            <person name="Miura T."/>
            <person name="Yokobori S."/>
            <person name="Miyagawa K."/>
            <person name="Suzuki Y."/>
            <person name="Kubo T."/>
            <person name="Oyama M."/>
            <person name="Kohara Y."/>
            <person name="Fujiyama A."/>
            <person name="Arakawa K."/>
            <person name="Katayama T."/>
            <person name="Toyoda A."/>
            <person name="Kunieda T."/>
        </authorList>
    </citation>
    <scope>NUCLEOTIDE SEQUENCE [LARGE SCALE GENOMIC DNA]</scope>
    <source>
        <strain evidence="2 3">YOKOZUNA-1</strain>
    </source>
</reference>
<feature type="compositionally biased region" description="Basic and acidic residues" evidence="1">
    <location>
        <begin position="82"/>
        <end position="122"/>
    </location>
</feature>
<name>A0A1D1V6E4_RAMVA</name>
<dbReference type="AlphaFoldDB" id="A0A1D1V6E4"/>
<gene>
    <name evidence="2" type="primary">RvY_07886-1</name>
    <name evidence="2" type="synonym">RvY_07886.1</name>
    <name evidence="2" type="ORF">RvY_07886</name>
</gene>
<protein>
    <submittedName>
        <fullName evidence="2">Uncharacterized protein</fullName>
    </submittedName>
</protein>